<sequence length="296" mass="31903">MRGCLYSSTALALTLLGAHAFVAPGLQLRRPAVSNRVSMTTSPESSSWGLIFDCDGVILESEGLHRDAYNAVFKEFEVDYNWSPEYYDELQNLIGGGKPKMRHYFGVNGWPASKLGPPPSESADQDALIDALQDRKTEIYKEMIASGTVPVRPGFNRLVDEALALPGAKLAICSASTKDACVFVLDNLLGKEQLAKFEVVLAGDDVERRKPDPSIYVLASEMLGVPADRCIVVEDSLIGLQAALGAQMRCVITHTPSTATQDFSGAIAVYPELGDGDGVQVTAQQLYDMLPSSVTV</sequence>
<dbReference type="PRINTS" id="PR00413">
    <property type="entry name" value="HADHALOGNASE"/>
</dbReference>
<evidence type="ECO:0000313" key="3">
    <source>
        <dbReference type="Proteomes" id="UP000664859"/>
    </source>
</evidence>
<dbReference type="PANTHER" id="PTHR42896">
    <property type="entry name" value="XYLULOSE-1,5-BISPHOSPHATE (XUBP) PHOSPHATASE"/>
    <property type="match status" value="1"/>
</dbReference>
<evidence type="ECO:0000313" key="2">
    <source>
        <dbReference type="EMBL" id="KAG5178531.1"/>
    </source>
</evidence>
<dbReference type="PANTHER" id="PTHR42896:SF4">
    <property type="entry name" value="OS08G0485900 PROTEIN"/>
    <property type="match status" value="1"/>
</dbReference>
<dbReference type="EMBL" id="JAFCMP010000514">
    <property type="protein sequence ID" value="KAG5178531.1"/>
    <property type="molecule type" value="Genomic_DNA"/>
</dbReference>
<dbReference type="GO" id="GO:0016787">
    <property type="term" value="F:hydrolase activity"/>
    <property type="evidence" value="ECO:0007669"/>
    <property type="project" value="UniProtKB-KW"/>
</dbReference>
<accession>A0A835YN75</accession>
<reference evidence="2" key="1">
    <citation type="submission" date="2021-02" db="EMBL/GenBank/DDBJ databases">
        <title>First Annotated Genome of the Yellow-green Alga Tribonema minus.</title>
        <authorList>
            <person name="Mahan K.M."/>
        </authorList>
    </citation>
    <scope>NUCLEOTIDE SEQUENCE</scope>
    <source>
        <strain evidence="2">UTEX B ZZ1240</strain>
    </source>
</reference>
<keyword evidence="1" id="KW-0732">Signal</keyword>
<dbReference type="Proteomes" id="UP000664859">
    <property type="component" value="Unassembled WGS sequence"/>
</dbReference>
<dbReference type="NCBIfam" id="TIGR01509">
    <property type="entry name" value="HAD-SF-IA-v3"/>
    <property type="match status" value="1"/>
</dbReference>
<evidence type="ECO:0000256" key="1">
    <source>
        <dbReference type="SAM" id="SignalP"/>
    </source>
</evidence>
<dbReference type="InterPro" id="IPR006439">
    <property type="entry name" value="HAD-SF_hydro_IA"/>
</dbReference>
<dbReference type="SUPFAM" id="SSF56784">
    <property type="entry name" value="HAD-like"/>
    <property type="match status" value="1"/>
</dbReference>
<comment type="caution">
    <text evidence="2">The sequence shown here is derived from an EMBL/GenBank/DDBJ whole genome shotgun (WGS) entry which is preliminary data.</text>
</comment>
<gene>
    <name evidence="2" type="ORF">JKP88DRAFT_261318</name>
</gene>
<organism evidence="2 3">
    <name type="scientific">Tribonema minus</name>
    <dbReference type="NCBI Taxonomy" id="303371"/>
    <lineage>
        <taxon>Eukaryota</taxon>
        <taxon>Sar</taxon>
        <taxon>Stramenopiles</taxon>
        <taxon>Ochrophyta</taxon>
        <taxon>PX clade</taxon>
        <taxon>Xanthophyceae</taxon>
        <taxon>Tribonematales</taxon>
        <taxon>Tribonemataceae</taxon>
        <taxon>Tribonema</taxon>
    </lineage>
</organism>
<dbReference type="InterPro" id="IPR023198">
    <property type="entry name" value="PGP-like_dom2"/>
</dbReference>
<keyword evidence="2" id="KW-0378">Hydrolase</keyword>
<proteinExistence type="predicted"/>
<dbReference type="Gene3D" id="1.10.150.240">
    <property type="entry name" value="Putative phosphatase, domain 2"/>
    <property type="match status" value="1"/>
</dbReference>
<dbReference type="AlphaFoldDB" id="A0A835YN75"/>
<dbReference type="InterPro" id="IPR023214">
    <property type="entry name" value="HAD_sf"/>
</dbReference>
<feature type="chain" id="PRO_5032553853" evidence="1">
    <location>
        <begin position="21"/>
        <end position="296"/>
    </location>
</feature>
<protein>
    <submittedName>
        <fullName evidence="2">Haloacid dehalogenase-like hydrolase</fullName>
    </submittedName>
</protein>
<dbReference type="OrthoDB" id="40579at2759"/>
<dbReference type="SFLD" id="SFLDG01129">
    <property type="entry name" value="C1.5:_HAD__Beta-PGM__Phosphata"/>
    <property type="match status" value="1"/>
</dbReference>
<dbReference type="Gene3D" id="3.40.50.1000">
    <property type="entry name" value="HAD superfamily/HAD-like"/>
    <property type="match status" value="1"/>
</dbReference>
<dbReference type="InterPro" id="IPR036412">
    <property type="entry name" value="HAD-like_sf"/>
</dbReference>
<feature type="signal peptide" evidence="1">
    <location>
        <begin position="1"/>
        <end position="20"/>
    </location>
</feature>
<dbReference type="InterPro" id="IPR044999">
    <property type="entry name" value="CbbY-like"/>
</dbReference>
<keyword evidence="3" id="KW-1185">Reference proteome</keyword>
<dbReference type="Pfam" id="PF00702">
    <property type="entry name" value="Hydrolase"/>
    <property type="match status" value="1"/>
</dbReference>
<dbReference type="SFLD" id="SFLDS00003">
    <property type="entry name" value="Haloacid_Dehalogenase"/>
    <property type="match status" value="1"/>
</dbReference>
<name>A0A835YN75_9STRA</name>